<evidence type="ECO:0000256" key="10">
    <source>
        <dbReference type="ARBA" id="ARBA00023136"/>
    </source>
</evidence>
<keyword evidence="5" id="KW-1003">Cell membrane</keyword>
<dbReference type="InterPro" id="IPR022791">
    <property type="entry name" value="L-PG_synthase/AglD"/>
</dbReference>
<evidence type="ECO:0000256" key="2">
    <source>
        <dbReference type="ARBA" id="ARBA00008627"/>
    </source>
</evidence>
<feature type="domain" description="Phosphatidylglycerol lysyltransferase C-terminal" evidence="15">
    <location>
        <begin position="541"/>
        <end position="825"/>
    </location>
</feature>
<evidence type="ECO:0000256" key="13">
    <source>
        <dbReference type="ARBA" id="ARBA00047540"/>
    </source>
</evidence>
<dbReference type="InterPro" id="IPR016181">
    <property type="entry name" value="Acyl_CoA_acyltransferase"/>
</dbReference>
<evidence type="ECO:0000256" key="9">
    <source>
        <dbReference type="ARBA" id="ARBA00023098"/>
    </source>
</evidence>
<feature type="transmembrane region" description="Helical" evidence="14">
    <location>
        <begin position="199"/>
        <end position="224"/>
    </location>
</feature>
<feature type="transmembrane region" description="Helical" evidence="14">
    <location>
        <begin position="451"/>
        <end position="472"/>
    </location>
</feature>
<evidence type="ECO:0000256" key="14">
    <source>
        <dbReference type="SAM" id="Phobius"/>
    </source>
</evidence>
<keyword evidence="6 16" id="KW-0808">Transferase</keyword>
<feature type="transmembrane region" description="Helical" evidence="14">
    <location>
        <begin position="236"/>
        <end position="255"/>
    </location>
</feature>
<feature type="transmembrane region" description="Helical" evidence="14">
    <location>
        <begin position="121"/>
        <end position="146"/>
    </location>
</feature>
<evidence type="ECO:0000256" key="5">
    <source>
        <dbReference type="ARBA" id="ARBA00022475"/>
    </source>
</evidence>
<feature type="transmembrane region" description="Helical" evidence="14">
    <location>
        <begin position="158"/>
        <end position="179"/>
    </location>
</feature>
<evidence type="ECO:0000256" key="8">
    <source>
        <dbReference type="ARBA" id="ARBA00022989"/>
    </source>
</evidence>
<organism evidence="16">
    <name type="scientific">mine drainage metagenome</name>
    <dbReference type="NCBI Taxonomy" id="410659"/>
    <lineage>
        <taxon>unclassified sequences</taxon>
        <taxon>metagenomes</taxon>
        <taxon>ecological metagenomes</taxon>
    </lineage>
</organism>
<evidence type="ECO:0000256" key="12">
    <source>
        <dbReference type="ARBA" id="ARBA00031899"/>
    </source>
</evidence>
<evidence type="ECO:0000256" key="4">
    <source>
        <dbReference type="ARBA" id="ARBA00021546"/>
    </source>
</evidence>
<dbReference type="GO" id="GO:0005886">
    <property type="term" value="C:plasma membrane"/>
    <property type="evidence" value="ECO:0007669"/>
    <property type="project" value="UniProtKB-SubCell"/>
</dbReference>
<feature type="transmembrane region" description="Helical" evidence="14">
    <location>
        <begin position="287"/>
        <end position="307"/>
    </location>
</feature>
<keyword evidence="16" id="KW-0012">Acyltransferase</keyword>
<dbReference type="PANTHER" id="PTHR34697">
    <property type="entry name" value="PHOSPHATIDYLGLYCEROL LYSYLTRANSFERASE"/>
    <property type="match status" value="1"/>
</dbReference>
<reference evidence="16" key="1">
    <citation type="submission" date="2016-10" db="EMBL/GenBank/DDBJ databases">
        <title>Sequence of Gallionella enrichment culture.</title>
        <authorList>
            <person name="Poehlein A."/>
            <person name="Muehling M."/>
            <person name="Daniel R."/>
        </authorList>
    </citation>
    <scope>NUCLEOTIDE SEQUENCE</scope>
</reference>
<evidence type="ECO:0000313" key="16">
    <source>
        <dbReference type="EMBL" id="OIQ90858.1"/>
    </source>
</evidence>
<dbReference type="GO" id="GO:0050071">
    <property type="term" value="F:phosphatidylglycerol lysyltransferase activity"/>
    <property type="evidence" value="ECO:0007669"/>
    <property type="project" value="UniProtKB-EC"/>
</dbReference>
<dbReference type="InterPro" id="IPR051211">
    <property type="entry name" value="PG_lysyltransferase"/>
</dbReference>
<evidence type="ECO:0000256" key="1">
    <source>
        <dbReference type="ARBA" id="ARBA00004651"/>
    </source>
</evidence>
<dbReference type="AlphaFoldDB" id="A0A1J5R613"/>
<feature type="transmembrane region" description="Helical" evidence="14">
    <location>
        <begin position="43"/>
        <end position="62"/>
    </location>
</feature>
<dbReference type="Pfam" id="PF03706">
    <property type="entry name" value="LPG_synthase_TM"/>
    <property type="match status" value="1"/>
</dbReference>
<gene>
    <name evidence="16" type="primary">mprF_1</name>
    <name evidence="16" type="ORF">GALL_272590</name>
</gene>
<evidence type="ECO:0000256" key="7">
    <source>
        <dbReference type="ARBA" id="ARBA00022692"/>
    </source>
</evidence>
<comment type="catalytic activity">
    <reaction evidence="13">
        <text>L-lysyl-tRNA(Lys) + a 1,2-diacyl-sn-glycero-3-phospho-(1'-sn-glycerol) = a 1,2-diacyl-sn-glycero-3-phospho-1'-(3'-O-L-lysyl)-sn-glycerol + tRNA(Lys)</text>
        <dbReference type="Rhea" id="RHEA:10668"/>
        <dbReference type="Rhea" id="RHEA-COMP:9696"/>
        <dbReference type="Rhea" id="RHEA-COMP:9697"/>
        <dbReference type="ChEBI" id="CHEBI:64716"/>
        <dbReference type="ChEBI" id="CHEBI:75792"/>
        <dbReference type="ChEBI" id="CHEBI:78442"/>
        <dbReference type="ChEBI" id="CHEBI:78529"/>
        <dbReference type="EC" id="2.3.2.3"/>
    </reaction>
</comment>
<dbReference type="PANTHER" id="PTHR34697:SF2">
    <property type="entry name" value="PHOSPHATIDYLGLYCEROL LYSYLTRANSFERASE"/>
    <property type="match status" value="1"/>
</dbReference>
<dbReference type="Pfam" id="PF09924">
    <property type="entry name" value="LPG_synthase_C"/>
    <property type="match status" value="1"/>
</dbReference>
<dbReference type="EMBL" id="MLJW01000278">
    <property type="protein sequence ID" value="OIQ90858.1"/>
    <property type="molecule type" value="Genomic_DNA"/>
</dbReference>
<protein>
    <recommendedName>
        <fullName evidence="4">Phosphatidylglycerol lysyltransferase</fullName>
        <ecNumber evidence="3">2.3.2.3</ecNumber>
    </recommendedName>
    <alternativeName>
        <fullName evidence="12">Lysylphosphatidylglycerol synthase</fullName>
    </alternativeName>
</protein>
<comment type="subcellular location">
    <subcellularLocation>
        <location evidence="1">Cell membrane</location>
        <topology evidence="1">Multi-pass membrane protein</topology>
    </subcellularLocation>
</comment>
<feature type="transmembrane region" description="Helical" evidence="14">
    <location>
        <begin position="396"/>
        <end position="414"/>
    </location>
</feature>
<feature type="transmembrane region" description="Helical" evidence="14">
    <location>
        <begin position="366"/>
        <end position="390"/>
    </location>
</feature>
<dbReference type="Gene3D" id="3.40.630.30">
    <property type="match status" value="1"/>
</dbReference>
<keyword evidence="8 14" id="KW-1133">Transmembrane helix</keyword>
<evidence type="ECO:0000256" key="6">
    <source>
        <dbReference type="ARBA" id="ARBA00022679"/>
    </source>
</evidence>
<comment type="similarity">
    <text evidence="2">Belongs to the LPG synthase family.</text>
</comment>
<dbReference type="GO" id="GO:0046677">
    <property type="term" value="P:response to antibiotic"/>
    <property type="evidence" value="ECO:0007669"/>
    <property type="project" value="UniProtKB-KW"/>
</dbReference>
<accession>A0A1J5R613</accession>
<keyword evidence="7 14" id="KW-0812">Transmembrane</keyword>
<keyword evidence="11" id="KW-0046">Antibiotic resistance</keyword>
<dbReference type="SUPFAM" id="SSF55729">
    <property type="entry name" value="Acyl-CoA N-acyltransferases (Nat)"/>
    <property type="match status" value="1"/>
</dbReference>
<evidence type="ECO:0000256" key="3">
    <source>
        <dbReference type="ARBA" id="ARBA00012014"/>
    </source>
</evidence>
<sequence>MSKLLRIAVALSSVAVFGLALWVLRHALRDYELNDISLFMHHVPLPVVLLACAASLASYGVLTGFDSLAMQYVGSKLPYHRVALASFISQAISHSTGFAALTGTSIRYRLYSTVGISGGDVARIVAFCALTFGLGATVTVAGAMLFEPAAVAVAVKLPPLLISGLGWTILLGMGGYTLASLRGRKVLTLWHWQIPLPSWQMTLSQIALAVVDLAFAAIALYLLLDHSGLAHPMPGFTAFLGLYAVALLAGVISHVPGGLGVFEGLMVLMLPQVAPAKVLGALVVYRLIYNVLPLIVATLALALFEVWRKSRAVVATAHLIGDSLEAVAPALYATMGLLGGTIMLWSAATPELPERLAFIHALFPRLLIKASHLFASIVGIWLLVLARGLYRRLDGAYWLTCILYAAGIVFLMVKGIEWEEAGLLALLLLGLAPARQAFYRKASLIEQRFTVGWGAGILVIVGSALWLGDFAFRHAPFTHEMWWEFAFASHAPRGLRIAVAVMALASAWMIFRLTSPASTQTACPDEAQMAKAKALALAHPSAEAQLALMGDKSFLFDPSGQAFLMYAVSGRSWVVMGDPVGPQALWPDLIWRFREMVDRVAGWPVFYQVGAEALPYYLDLGLSFVKLGEEARVPLADFSLQGSARSELRYVKKRAEKEGASFEVLPPEQTAAVLPDLAAISDAWLNDKNSKEKRFSLGNFTADYVANFPVAVVRREGRIVAFASLWLAGDHEEVAVDLMRHGENSGYGAMDYLFTESMLWAKAQGYRWFSLGVAPLSGMRDNALAPLWNRLGALLYRHGEELYNFQGLRKYKEKFLPVWAPRFMASPGGMALPRVAADVATLISGGMKGLVMK</sequence>
<feature type="transmembrane region" description="Helical" evidence="14">
    <location>
        <begin position="421"/>
        <end position="439"/>
    </location>
</feature>
<evidence type="ECO:0000259" key="15">
    <source>
        <dbReference type="Pfam" id="PF09924"/>
    </source>
</evidence>
<comment type="caution">
    <text evidence="16">The sequence shown here is derived from an EMBL/GenBank/DDBJ whole genome shotgun (WGS) entry which is preliminary data.</text>
</comment>
<feature type="transmembrane region" description="Helical" evidence="14">
    <location>
        <begin position="82"/>
        <end position="101"/>
    </location>
</feature>
<dbReference type="GO" id="GO:0055091">
    <property type="term" value="P:phospholipid homeostasis"/>
    <property type="evidence" value="ECO:0007669"/>
    <property type="project" value="TreeGrafter"/>
</dbReference>
<dbReference type="EC" id="2.3.2.3" evidence="3"/>
<dbReference type="GO" id="GO:0006629">
    <property type="term" value="P:lipid metabolic process"/>
    <property type="evidence" value="ECO:0007669"/>
    <property type="project" value="UniProtKB-KW"/>
</dbReference>
<dbReference type="NCBIfam" id="NF033480">
    <property type="entry name" value="bifunc_MprF"/>
    <property type="match status" value="1"/>
</dbReference>
<dbReference type="InterPro" id="IPR024320">
    <property type="entry name" value="LPG_synthase_C"/>
</dbReference>
<proteinExistence type="inferred from homology"/>
<keyword evidence="9" id="KW-0443">Lipid metabolism</keyword>
<feature type="transmembrane region" description="Helical" evidence="14">
    <location>
        <begin position="327"/>
        <end position="345"/>
    </location>
</feature>
<keyword evidence="10 14" id="KW-0472">Membrane</keyword>
<name>A0A1J5R613_9ZZZZ</name>
<evidence type="ECO:0000256" key="11">
    <source>
        <dbReference type="ARBA" id="ARBA00023251"/>
    </source>
</evidence>